<evidence type="ECO:0000313" key="3">
    <source>
        <dbReference type="EMBL" id="CAE8670336.1"/>
    </source>
</evidence>
<keyword evidence="1" id="KW-1133">Transmembrane helix</keyword>
<name>A0A813D8T3_POLGL</name>
<dbReference type="EMBL" id="CAJNNW010023169">
    <property type="protein sequence ID" value="CAE8670336.1"/>
    <property type="molecule type" value="Genomic_DNA"/>
</dbReference>
<dbReference type="Proteomes" id="UP000626109">
    <property type="component" value="Unassembled WGS sequence"/>
</dbReference>
<feature type="transmembrane region" description="Helical" evidence="1">
    <location>
        <begin position="108"/>
        <end position="127"/>
    </location>
</feature>
<proteinExistence type="predicted"/>
<evidence type="ECO:0000313" key="2">
    <source>
        <dbReference type="EMBL" id="CAE8582580.1"/>
    </source>
</evidence>
<feature type="transmembrane region" description="Helical" evidence="1">
    <location>
        <begin position="147"/>
        <end position="164"/>
    </location>
</feature>
<evidence type="ECO:0000256" key="1">
    <source>
        <dbReference type="SAM" id="Phobius"/>
    </source>
</evidence>
<gene>
    <name evidence="2" type="ORF">PGLA1383_LOCUS1577</name>
    <name evidence="3" type="ORF">PGLA2088_LOCUS17437</name>
</gene>
<dbReference type="AlphaFoldDB" id="A0A813D8T3"/>
<protein>
    <submittedName>
        <fullName evidence="2">Uncharacterized protein</fullName>
    </submittedName>
</protein>
<sequence>LHCRCSLCAERTMWHRAVALGHHSATSSVARRFSQFAPLSAESLIRPACNQARPVPVARVIQVAAPTRNPELPRTLRSTSEPCSSSGSSLDEELMASRLPPMVADARVLLVAGAVTCFMGSLASVYVAFTHDPNRKEDKTALKYGEYMAGGSVVGSVFVFWLIMRK</sequence>
<dbReference type="Proteomes" id="UP000654075">
    <property type="component" value="Unassembled WGS sequence"/>
</dbReference>
<comment type="caution">
    <text evidence="2">The sequence shown here is derived from an EMBL/GenBank/DDBJ whole genome shotgun (WGS) entry which is preliminary data.</text>
</comment>
<organism evidence="2 4">
    <name type="scientific">Polarella glacialis</name>
    <name type="common">Dinoflagellate</name>
    <dbReference type="NCBI Taxonomy" id="89957"/>
    <lineage>
        <taxon>Eukaryota</taxon>
        <taxon>Sar</taxon>
        <taxon>Alveolata</taxon>
        <taxon>Dinophyceae</taxon>
        <taxon>Suessiales</taxon>
        <taxon>Suessiaceae</taxon>
        <taxon>Polarella</taxon>
    </lineage>
</organism>
<evidence type="ECO:0000313" key="4">
    <source>
        <dbReference type="Proteomes" id="UP000654075"/>
    </source>
</evidence>
<accession>A0A813D8T3</accession>
<keyword evidence="1" id="KW-0812">Transmembrane</keyword>
<keyword evidence="1" id="KW-0472">Membrane</keyword>
<reference evidence="2" key="1">
    <citation type="submission" date="2021-02" db="EMBL/GenBank/DDBJ databases">
        <authorList>
            <person name="Dougan E. K."/>
            <person name="Rhodes N."/>
            <person name="Thang M."/>
            <person name="Chan C."/>
        </authorList>
    </citation>
    <scope>NUCLEOTIDE SEQUENCE</scope>
</reference>
<dbReference type="OrthoDB" id="408460at2759"/>
<dbReference type="EMBL" id="CAJNNV010000426">
    <property type="protein sequence ID" value="CAE8582580.1"/>
    <property type="molecule type" value="Genomic_DNA"/>
</dbReference>
<keyword evidence="4" id="KW-1185">Reference proteome</keyword>
<feature type="non-terminal residue" evidence="2">
    <location>
        <position position="1"/>
    </location>
</feature>